<evidence type="ECO:0000313" key="4">
    <source>
        <dbReference type="EMBL" id="MEX1667297.1"/>
    </source>
</evidence>
<sequence length="267" mass="29114">MEACTQIINDSVRVERQDNLAWVVLTRAKQINAINDEIRHGVPEALRQLDTDPSVQVIVIRGDGERGFCAGADIKEQRPVETSIQIRKRIGQNRWVESIDTIAKPVIAAIHGYCMGGGLELALGCDIRIASPDIVMSLPETALGLIPGGGGTQRLPRLIGEAKALDLMLTGERITANEALALGIVTRVASSTETFLTEVAELAQRIAKRPPLATEYLKRAVKSGADMDLRKGFDLELDLFALLKLSDDAKEAAIAFKEKREPIFKGH</sequence>
<organism evidence="4 5">
    <name type="scientific">Zhongshania guokunii</name>
    <dbReference type="NCBI Taxonomy" id="641783"/>
    <lineage>
        <taxon>Bacteria</taxon>
        <taxon>Pseudomonadati</taxon>
        <taxon>Pseudomonadota</taxon>
        <taxon>Gammaproteobacteria</taxon>
        <taxon>Cellvibrionales</taxon>
        <taxon>Spongiibacteraceae</taxon>
        <taxon>Zhongshania</taxon>
    </lineage>
</organism>
<evidence type="ECO:0000256" key="2">
    <source>
        <dbReference type="ARBA" id="ARBA00023239"/>
    </source>
</evidence>
<dbReference type="InterPro" id="IPR014748">
    <property type="entry name" value="Enoyl-CoA_hydra_C"/>
</dbReference>
<dbReference type="Gene3D" id="3.90.226.10">
    <property type="entry name" value="2-enoyl-CoA Hydratase, Chain A, domain 1"/>
    <property type="match status" value="1"/>
</dbReference>
<dbReference type="InterPro" id="IPR029045">
    <property type="entry name" value="ClpP/crotonase-like_dom_sf"/>
</dbReference>
<evidence type="ECO:0000313" key="5">
    <source>
        <dbReference type="Proteomes" id="UP001557485"/>
    </source>
</evidence>
<dbReference type="InterPro" id="IPR001753">
    <property type="entry name" value="Enoyl-CoA_hydra/iso"/>
</dbReference>
<keyword evidence="5" id="KW-1185">Reference proteome</keyword>
<dbReference type="SUPFAM" id="SSF52096">
    <property type="entry name" value="ClpP/crotonase"/>
    <property type="match status" value="1"/>
</dbReference>
<dbReference type="Proteomes" id="UP001557485">
    <property type="component" value="Unassembled WGS sequence"/>
</dbReference>
<dbReference type="PROSITE" id="PS00166">
    <property type="entry name" value="ENOYL_COA_HYDRATASE"/>
    <property type="match status" value="1"/>
</dbReference>
<dbReference type="Gene3D" id="1.10.12.10">
    <property type="entry name" value="Lyase 2-enoyl-coa Hydratase, Chain A, domain 2"/>
    <property type="match status" value="1"/>
</dbReference>
<dbReference type="Pfam" id="PF00378">
    <property type="entry name" value="ECH_1"/>
    <property type="match status" value="1"/>
</dbReference>
<keyword evidence="2" id="KW-0456">Lyase</keyword>
<protein>
    <submittedName>
        <fullName evidence="4">Enoyl-CoA hydratase/isomerase family protein</fullName>
    </submittedName>
</protein>
<dbReference type="PANTHER" id="PTHR11941:SF54">
    <property type="entry name" value="ENOYL-COA HYDRATASE, MITOCHONDRIAL"/>
    <property type="match status" value="1"/>
</dbReference>
<dbReference type="InterPro" id="IPR018376">
    <property type="entry name" value="Enoyl-CoA_hyd/isom_CS"/>
</dbReference>
<name>A0ABV3U087_9GAMM</name>
<proteinExistence type="inferred from homology"/>
<accession>A0ABV3U087</accession>
<dbReference type="CDD" id="cd06558">
    <property type="entry name" value="crotonase-like"/>
    <property type="match status" value="1"/>
</dbReference>
<reference evidence="4 5" key="1">
    <citation type="journal article" date="2011" name="Int. J. Syst. Evol. Microbiol.">
        <title>Zhongshania antarctica gen. nov., sp. nov. and Zhongshania guokunii sp. nov., gammaproteobacteria respectively isolated from coastal attached (fast) ice and surface seawater of the Antarctic.</title>
        <authorList>
            <person name="Li H.J."/>
            <person name="Zhang X.Y."/>
            <person name="Chen C.X."/>
            <person name="Zhang Y.J."/>
            <person name="Gao Z.M."/>
            <person name="Yu Y."/>
            <person name="Chen X.L."/>
            <person name="Chen B."/>
            <person name="Zhang Y.Z."/>
        </authorList>
    </citation>
    <scope>NUCLEOTIDE SEQUENCE [LARGE SCALE GENOMIC DNA]</scope>
    <source>
        <strain evidence="4 5">ZS6-22T</strain>
    </source>
</reference>
<dbReference type="RefSeq" id="WP_368379635.1">
    <property type="nucleotide sequence ID" value="NZ_JBFRYA010000001.1"/>
</dbReference>
<evidence type="ECO:0000256" key="1">
    <source>
        <dbReference type="ARBA" id="ARBA00005254"/>
    </source>
</evidence>
<comment type="caution">
    <text evidence="4">The sequence shown here is derived from an EMBL/GenBank/DDBJ whole genome shotgun (WGS) entry which is preliminary data.</text>
</comment>
<gene>
    <name evidence="4" type="ORF">AB4876_00160</name>
</gene>
<dbReference type="EMBL" id="JBFRYA010000001">
    <property type="protein sequence ID" value="MEX1667297.1"/>
    <property type="molecule type" value="Genomic_DNA"/>
</dbReference>
<dbReference type="PANTHER" id="PTHR11941">
    <property type="entry name" value="ENOYL-COA HYDRATASE-RELATED"/>
    <property type="match status" value="1"/>
</dbReference>
<evidence type="ECO:0000256" key="3">
    <source>
        <dbReference type="RuleBase" id="RU003707"/>
    </source>
</evidence>
<comment type="similarity">
    <text evidence="1 3">Belongs to the enoyl-CoA hydratase/isomerase family.</text>
</comment>